<accession>A0A7H1NPF8</accession>
<dbReference type="KEGG" id="ebla:JGUZn3_04180"/>
<reference evidence="2 3" key="1">
    <citation type="submission" date="2020-08" db="EMBL/GenBank/DDBJ databases">
        <title>Complete genome sequence of Entomobacter blattae G55GP.</title>
        <authorList>
            <person name="Poehlein A."/>
            <person name="Guzman J."/>
            <person name="Daniel R."/>
            <person name="Vilcinskas A."/>
        </authorList>
    </citation>
    <scope>NUCLEOTIDE SEQUENCE [LARGE SCALE GENOMIC DNA]</scope>
    <source>
        <strain evidence="2 3">G55GP</strain>
    </source>
</reference>
<dbReference type="EMBL" id="CP060244">
    <property type="protein sequence ID" value="QNT77668.1"/>
    <property type="molecule type" value="Genomic_DNA"/>
</dbReference>
<sequence>MKSSWIRKGIVFVTMALAMDLSAGYWKEGLSAPVKERATKEKAKLHKKKHHKAARSEESPHKKAADSTAVEEKAVKKEGAKKHKKHHRGQSATVHKKREKHPSAPIKAIRKRSLPPPEKQNLPDEGDSNAPSKDNPEQPTPAVDVNKGTVTGLPLPRFASLRADEVNWRVGPGSRYPIQWVYHRRGMPVRILREFDVWRLIEDAEGQKGWVHQATLVGRRSFIIPGEKFSSDLSLAAPASSENKANTLSGQTDAQLVGYVSDMASIQKDKEGVVMYAQADEHSTPVAVLKPGTTGVLEHCATGSAWCQVKVKQHEGWLPRSAFWGISADETLP</sequence>
<protein>
    <submittedName>
        <fullName evidence="2">Bacterial SH3 domain protein</fullName>
    </submittedName>
</protein>
<feature type="compositionally biased region" description="Basic and acidic residues" evidence="1">
    <location>
        <begin position="54"/>
        <end position="78"/>
    </location>
</feature>
<keyword evidence="3" id="KW-1185">Reference proteome</keyword>
<evidence type="ECO:0000313" key="3">
    <source>
        <dbReference type="Proteomes" id="UP000516349"/>
    </source>
</evidence>
<feature type="compositionally biased region" description="Basic residues" evidence="1">
    <location>
        <begin position="43"/>
        <end position="53"/>
    </location>
</feature>
<dbReference type="InterPro" id="IPR010466">
    <property type="entry name" value="DUF1058"/>
</dbReference>
<evidence type="ECO:0000313" key="2">
    <source>
        <dbReference type="EMBL" id="QNT77668.1"/>
    </source>
</evidence>
<feature type="compositionally biased region" description="Basic residues" evidence="1">
    <location>
        <begin position="79"/>
        <end position="100"/>
    </location>
</feature>
<name>A0A7H1NPF8_9PROT</name>
<evidence type="ECO:0000256" key="1">
    <source>
        <dbReference type="SAM" id="MobiDB-lite"/>
    </source>
</evidence>
<dbReference type="Gene3D" id="2.30.30.40">
    <property type="entry name" value="SH3 Domains"/>
    <property type="match status" value="1"/>
</dbReference>
<dbReference type="Pfam" id="PF06347">
    <property type="entry name" value="SH3_4"/>
    <property type="match status" value="2"/>
</dbReference>
<dbReference type="Proteomes" id="UP000516349">
    <property type="component" value="Chromosome"/>
</dbReference>
<feature type="region of interest" description="Disordered" evidence="1">
    <location>
        <begin position="37"/>
        <end position="150"/>
    </location>
</feature>
<dbReference type="RefSeq" id="WP_203414104.1">
    <property type="nucleotide sequence ID" value="NZ_CP060244.1"/>
</dbReference>
<proteinExistence type="predicted"/>
<gene>
    <name evidence="2" type="ORF">JGUZn3_04180</name>
</gene>
<organism evidence="2 3">
    <name type="scientific">Entomobacter blattae</name>
    <dbReference type="NCBI Taxonomy" id="2762277"/>
    <lineage>
        <taxon>Bacteria</taxon>
        <taxon>Pseudomonadati</taxon>
        <taxon>Pseudomonadota</taxon>
        <taxon>Alphaproteobacteria</taxon>
        <taxon>Acetobacterales</taxon>
        <taxon>Acetobacteraceae</taxon>
        <taxon>Entomobacter</taxon>
    </lineage>
</organism>
<dbReference type="AlphaFoldDB" id="A0A7H1NPF8"/>